<reference evidence="10 11" key="1">
    <citation type="journal article" date="2018" name="Plant J.">
        <title>Genome sequences of Chlorella sorokiniana UTEX 1602 and Micractinium conductrix SAG 241.80: implications to maltose excretion by a green alga.</title>
        <authorList>
            <person name="Arriola M.B."/>
            <person name="Velmurugan N."/>
            <person name="Zhang Y."/>
            <person name="Plunkett M.H."/>
            <person name="Hondzo H."/>
            <person name="Barney B.M."/>
        </authorList>
    </citation>
    <scope>NUCLEOTIDE SEQUENCE [LARGE SCALE GENOMIC DNA]</scope>
    <source>
        <strain evidence="11">UTEX 1602</strain>
    </source>
</reference>
<dbReference type="InterPro" id="IPR020846">
    <property type="entry name" value="MFS_dom"/>
</dbReference>
<organism evidence="10 11">
    <name type="scientific">Chlorella sorokiniana</name>
    <name type="common">Freshwater green alga</name>
    <dbReference type="NCBI Taxonomy" id="3076"/>
    <lineage>
        <taxon>Eukaryota</taxon>
        <taxon>Viridiplantae</taxon>
        <taxon>Chlorophyta</taxon>
        <taxon>core chlorophytes</taxon>
        <taxon>Trebouxiophyceae</taxon>
        <taxon>Chlorellales</taxon>
        <taxon>Chlorellaceae</taxon>
        <taxon>Chlorella clade</taxon>
        <taxon>Chlorella</taxon>
    </lineage>
</organism>
<dbReference type="STRING" id="3076.A0A2P6TBQ0"/>
<evidence type="ECO:0000256" key="8">
    <source>
        <dbReference type="SAM" id="Phobius"/>
    </source>
</evidence>
<feature type="transmembrane region" description="Helical" evidence="8">
    <location>
        <begin position="488"/>
        <end position="507"/>
    </location>
</feature>
<dbReference type="GO" id="GO:0016020">
    <property type="term" value="C:membrane"/>
    <property type="evidence" value="ECO:0007669"/>
    <property type="project" value="UniProtKB-SubCell"/>
</dbReference>
<dbReference type="InterPro" id="IPR044770">
    <property type="entry name" value="MFS_spinster-like"/>
</dbReference>
<feature type="transmembrane region" description="Helical" evidence="8">
    <location>
        <begin position="417"/>
        <end position="436"/>
    </location>
</feature>
<evidence type="ECO:0000256" key="7">
    <source>
        <dbReference type="SAM" id="MobiDB-lite"/>
    </source>
</evidence>
<keyword evidence="11" id="KW-1185">Reference proteome</keyword>
<dbReference type="PROSITE" id="PS50850">
    <property type="entry name" value="MFS"/>
    <property type="match status" value="1"/>
</dbReference>
<evidence type="ECO:0000256" key="6">
    <source>
        <dbReference type="ARBA" id="ARBA00024338"/>
    </source>
</evidence>
<feature type="transmembrane region" description="Helical" evidence="8">
    <location>
        <begin position="184"/>
        <end position="204"/>
    </location>
</feature>
<evidence type="ECO:0000256" key="4">
    <source>
        <dbReference type="ARBA" id="ARBA00022989"/>
    </source>
</evidence>
<dbReference type="InterPro" id="IPR036259">
    <property type="entry name" value="MFS_trans_sf"/>
</dbReference>
<evidence type="ECO:0000256" key="5">
    <source>
        <dbReference type="ARBA" id="ARBA00023136"/>
    </source>
</evidence>
<dbReference type="PANTHER" id="PTHR23505:SF79">
    <property type="entry name" value="PROTEIN SPINSTER"/>
    <property type="match status" value="1"/>
</dbReference>
<evidence type="ECO:0000313" key="11">
    <source>
        <dbReference type="Proteomes" id="UP000239899"/>
    </source>
</evidence>
<keyword evidence="2" id="KW-0813">Transport</keyword>
<feature type="transmembrane region" description="Helical" evidence="8">
    <location>
        <begin position="577"/>
        <end position="600"/>
    </location>
</feature>
<evidence type="ECO:0000256" key="3">
    <source>
        <dbReference type="ARBA" id="ARBA00022692"/>
    </source>
</evidence>
<keyword evidence="5 8" id="KW-0472">Membrane</keyword>
<feature type="compositionally biased region" description="Low complexity" evidence="7">
    <location>
        <begin position="333"/>
        <end position="346"/>
    </location>
</feature>
<feature type="transmembrane region" description="Helical" evidence="8">
    <location>
        <begin position="276"/>
        <end position="295"/>
    </location>
</feature>
<evidence type="ECO:0000256" key="1">
    <source>
        <dbReference type="ARBA" id="ARBA00004141"/>
    </source>
</evidence>
<gene>
    <name evidence="10" type="ORF">C2E21_9263</name>
</gene>
<feature type="transmembrane region" description="Helical" evidence="8">
    <location>
        <begin position="96"/>
        <end position="117"/>
    </location>
</feature>
<dbReference type="Pfam" id="PF07690">
    <property type="entry name" value="MFS_1"/>
    <property type="match status" value="1"/>
</dbReference>
<sequence>MLFQGGGLDWQALRSLQAPKAQPPQPQVPPQPQAAAAAAAALQPAAGLPSAAHIGTLWGLLVLSLAYLHHSTSGFALPALLPIISEDMKLSDTQGALLTAGYTVLYALALVPVGLLADRTDRPRLLAGGIALWSVLTMAASETRSFGQLLAMRVGFAAAQATQNPICFSLIPELFPKNRTTAMAVYNTAIYAGRALSFAALILAGQLGVPQVGPSALGELGISTYTLVPLDKVDLSLVSVLYTQGDYAAVTPVYTYAMDDDAGVPIESAFSAWRPLLFWLGPPGLAMAALALLTVEEPRQRGRSGRFMPLMTLSKDSIDEEDLATPVGQLDQPAGGANPAAAAAAAAEPQEAQPLMGARAAAAAVGLAASPQAPAAAAAATAVAMPTGTLVSVPEQAAPASVGESLGRLRGLVADPAFLALTLSAAFNDVGSWALVSWQATFYQRVYELEPSTYAPLLAVVIPVGGIIGGVGAGVFGDWLNRLGMRGWLTAGSCIVAAPLIAVSLLVPDYKQSFAALLVGFAFSECWRAPAAVMVREVSPPGLGSTASAMHLCIRNLVGGLGPIGVALLSSKVGLQMAMLLIPACYVASGLGLAVTEGVIKSERERRHAEATALLHQAPADSGS</sequence>
<keyword evidence="3 8" id="KW-0812">Transmembrane</keyword>
<proteinExistence type="inferred from homology"/>
<dbReference type="PANTHER" id="PTHR23505">
    <property type="entry name" value="SPINSTER"/>
    <property type="match status" value="1"/>
</dbReference>
<dbReference type="InterPro" id="IPR011701">
    <property type="entry name" value="MFS"/>
</dbReference>
<dbReference type="EMBL" id="LHPG02000026">
    <property type="protein sequence ID" value="PRW18312.1"/>
    <property type="molecule type" value="Genomic_DNA"/>
</dbReference>
<evidence type="ECO:0000313" key="10">
    <source>
        <dbReference type="EMBL" id="PRW18312.1"/>
    </source>
</evidence>
<dbReference type="Gene3D" id="1.20.1250.20">
    <property type="entry name" value="MFS general substrate transporter like domains"/>
    <property type="match status" value="2"/>
</dbReference>
<name>A0A2P6TBQ0_CHLSO</name>
<accession>A0A2P6TBQ0</accession>
<feature type="region of interest" description="Disordered" evidence="7">
    <location>
        <begin position="327"/>
        <end position="346"/>
    </location>
</feature>
<evidence type="ECO:0000256" key="2">
    <source>
        <dbReference type="ARBA" id="ARBA00022448"/>
    </source>
</evidence>
<keyword evidence="4 8" id="KW-1133">Transmembrane helix</keyword>
<comment type="similarity">
    <text evidence="6">Belongs to the major facilitator superfamily. Spinster (TC 2.A.1.49) family.</text>
</comment>
<feature type="transmembrane region" description="Helical" evidence="8">
    <location>
        <begin position="456"/>
        <end position="476"/>
    </location>
</feature>
<comment type="caution">
    <text evidence="10">The sequence shown here is derived from an EMBL/GenBank/DDBJ whole genome shotgun (WGS) entry which is preliminary data.</text>
</comment>
<dbReference type="SUPFAM" id="SSF103473">
    <property type="entry name" value="MFS general substrate transporter"/>
    <property type="match status" value="1"/>
</dbReference>
<dbReference type="OrthoDB" id="3639251at2759"/>
<feature type="domain" description="Major facilitator superfamily (MFS) profile" evidence="9">
    <location>
        <begin position="59"/>
        <end position="601"/>
    </location>
</feature>
<protein>
    <submittedName>
        <fullName evidence="10">MFS transporter</fullName>
    </submittedName>
</protein>
<evidence type="ECO:0000259" key="9">
    <source>
        <dbReference type="PROSITE" id="PS50850"/>
    </source>
</evidence>
<dbReference type="GO" id="GO:0022857">
    <property type="term" value="F:transmembrane transporter activity"/>
    <property type="evidence" value="ECO:0007669"/>
    <property type="project" value="InterPro"/>
</dbReference>
<dbReference type="Proteomes" id="UP000239899">
    <property type="component" value="Unassembled WGS sequence"/>
</dbReference>
<comment type="subcellular location">
    <subcellularLocation>
        <location evidence="1">Membrane</location>
        <topology evidence="1">Multi-pass membrane protein</topology>
    </subcellularLocation>
</comment>
<dbReference type="AlphaFoldDB" id="A0A2P6TBQ0"/>